<keyword evidence="1" id="KW-0812">Transmembrane</keyword>
<sequence>MAPIVAKPALREHLATVVLYPVAAFMVLAMTMGIVSNISPGLIRPGAHNIGWMAGVVLAIAAALWAMTWHANRHRYYALHGDRLVIGRSGAIAVRFEDVVRVRVGAPMPQATRKVARFNAAIGRFSAKNAGAAELLARQYAGTIVLDEGERSVVINLSTVEGGQAVLDGLRAALRERVGVSEYSQEERARFGKFVPGVYARLG</sequence>
<keyword evidence="3" id="KW-1185">Reference proteome</keyword>
<reference evidence="2 3" key="1">
    <citation type="submission" date="2007-06" db="EMBL/GenBank/DDBJ databases">
        <authorList>
            <person name="Shimkets L."/>
            <person name="Ferriera S."/>
            <person name="Johnson J."/>
            <person name="Kravitz S."/>
            <person name="Beeson K."/>
            <person name="Sutton G."/>
            <person name="Rogers Y.-H."/>
            <person name="Friedman R."/>
            <person name="Frazier M."/>
            <person name="Venter J.C."/>
        </authorList>
    </citation>
    <scope>NUCLEOTIDE SEQUENCE [LARGE SCALE GENOMIC DNA]</scope>
    <source>
        <strain evidence="2 3">SIR-1</strain>
    </source>
</reference>
<evidence type="ECO:0000256" key="1">
    <source>
        <dbReference type="SAM" id="Phobius"/>
    </source>
</evidence>
<keyword evidence="1" id="KW-1133">Transmembrane helix</keyword>
<keyword evidence="1" id="KW-0472">Membrane</keyword>
<keyword evidence="2" id="KW-0378">Hydrolase</keyword>
<evidence type="ECO:0000313" key="3">
    <source>
        <dbReference type="Proteomes" id="UP000005801"/>
    </source>
</evidence>
<accession>A6GE87</accession>
<dbReference type="STRING" id="391625.PPSIR1_34732"/>
<protein>
    <submittedName>
        <fullName evidence="2">Haloalkane dehalogenase</fullName>
        <ecNumber evidence="2">3.8.1.5</ecNumber>
    </submittedName>
</protein>
<dbReference type="Proteomes" id="UP000005801">
    <property type="component" value="Unassembled WGS sequence"/>
</dbReference>
<gene>
    <name evidence="2" type="ORF">PPSIR1_34732</name>
</gene>
<comment type="caution">
    <text evidence="2">The sequence shown here is derived from an EMBL/GenBank/DDBJ whole genome shotgun (WGS) entry which is preliminary data.</text>
</comment>
<feature type="transmembrane region" description="Helical" evidence="1">
    <location>
        <begin position="17"/>
        <end position="38"/>
    </location>
</feature>
<dbReference type="EMBL" id="ABCS01000080">
    <property type="protein sequence ID" value="EDM75805.1"/>
    <property type="molecule type" value="Genomic_DNA"/>
</dbReference>
<evidence type="ECO:0000313" key="2">
    <source>
        <dbReference type="EMBL" id="EDM75805.1"/>
    </source>
</evidence>
<feature type="transmembrane region" description="Helical" evidence="1">
    <location>
        <begin position="50"/>
        <end position="69"/>
    </location>
</feature>
<proteinExistence type="predicted"/>
<dbReference type="GO" id="GO:0018786">
    <property type="term" value="F:haloalkane dehalogenase activity"/>
    <property type="evidence" value="ECO:0007669"/>
    <property type="project" value="UniProtKB-EC"/>
</dbReference>
<dbReference type="AlphaFoldDB" id="A6GE87"/>
<name>A6GE87_9BACT</name>
<organism evidence="2 3">
    <name type="scientific">Plesiocystis pacifica SIR-1</name>
    <dbReference type="NCBI Taxonomy" id="391625"/>
    <lineage>
        <taxon>Bacteria</taxon>
        <taxon>Pseudomonadati</taxon>
        <taxon>Myxococcota</taxon>
        <taxon>Polyangia</taxon>
        <taxon>Nannocystales</taxon>
        <taxon>Nannocystaceae</taxon>
        <taxon>Plesiocystis</taxon>
    </lineage>
</organism>
<dbReference type="EC" id="3.8.1.5" evidence="2"/>